<dbReference type="Gene3D" id="1.25.40.10">
    <property type="entry name" value="Tetratricopeptide repeat domain"/>
    <property type="match status" value="1"/>
</dbReference>
<dbReference type="Proteomes" id="UP000476934">
    <property type="component" value="Unassembled WGS sequence"/>
</dbReference>
<dbReference type="InterPro" id="IPR011990">
    <property type="entry name" value="TPR-like_helical_dom_sf"/>
</dbReference>
<keyword evidence="2" id="KW-1185">Reference proteome</keyword>
<proteinExistence type="predicted"/>
<evidence type="ECO:0000313" key="2">
    <source>
        <dbReference type="Proteomes" id="UP000476934"/>
    </source>
</evidence>
<name>A0A6M0P5A8_9BACI</name>
<evidence type="ECO:0000313" key="1">
    <source>
        <dbReference type="EMBL" id="NEY19904.1"/>
    </source>
</evidence>
<sequence length="905" mass="106247">MRQEERLVKKEFYESIISENETRHPIEVLGEMFAEESKQDVPELTSIRFAQGEVYYHYKDFEAAIMKWENVHNEMEPWAQKNIGDAYLELGFHSMAEEIYKAIATDSTVLNTEVSLQLISLYIEENNHEATVDMIKKTVQMNPDYPNVTKIARAYFEEHQDWMNAIELAVNEAIRTESLYWFEILKDYVEKNITTFISPSYFNEALATLYKVDQLYFEKLIVALWKSYQTEANYLQWVREFNELFINIEVQSFEKWRNLSEVYQETYFSFINGNYFIKDLTSLVPLLLTNWLKIAHDDHMLFAASSILSWNDLFPASIRTETIHAAESLLAKADKTMDQLEYLLALFDSIMKWAKSHQLEVSSKLQWFVRELIDFDTQHILVTGFDGRGKTTFVQSFLSDVLPNRLSNHIVVAKDDEKSELKVISNHKINTFAPSEDKVVTEEAIIEWKSPSPFLKEHSIALIDTPALNGPKRSAVFDALYLADTLLFMLDVNEPFSENEISALLQLKEQVPNTPFHFVLSKMDTIYSQQKAASLIEETENKMRVYFPNAKLSLFSANYSSKEKFDEFSKLTDQPNDEFTSLRAERLVYYVRESITYLLQQRLKIENDLVDAIHQNEDLLAKLNGAINQLGDVKNEQIYLIKNAYQTIIEKVRQKMLKNIPFQLQQSSDFITENSDFRKIHLELNEEMNKRVRHYIQSTILPDFYEKMSQWIEEAEGEFHQSQIYLNELAGSFNQIYGEEILNLSCDFQVIDDWRRDSDRFTNSVQLESVNILLRHTPSQVIMKSTNKLLGAFSQNKAMLSNRYKKFVETEDYREVAELITNKLLLPFELFEQSLERDINLFFKNPETVLNKAVTDTENIISENRENLEQMKENPELYQDPLKLFKLKLRQYEWMMMASDIREYA</sequence>
<dbReference type="Gene3D" id="3.40.50.300">
    <property type="entry name" value="P-loop containing nucleotide triphosphate hydrolases"/>
    <property type="match status" value="1"/>
</dbReference>
<accession>A0A6M0P5A8</accession>
<dbReference type="PANTHER" id="PTHR43681:SF1">
    <property type="entry name" value="SARCALUMENIN"/>
    <property type="match status" value="1"/>
</dbReference>
<dbReference type="SUPFAM" id="SSF48452">
    <property type="entry name" value="TPR-like"/>
    <property type="match status" value="1"/>
</dbReference>
<dbReference type="RefSeq" id="WP_163173649.1">
    <property type="nucleotide sequence ID" value="NZ_JAAIWK010000010.1"/>
</dbReference>
<dbReference type="InterPro" id="IPR051943">
    <property type="entry name" value="TRAFAC_Dynamin-like_GTPase"/>
</dbReference>
<gene>
    <name evidence="1" type="ORF">G4D61_07975</name>
</gene>
<comment type="caution">
    <text evidence="1">The sequence shown here is derived from an EMBL/GenBank/DDBJ whole genome shotgun (WGS) entry which is preliminary data.</text>
</comment>
<dbReference type="InterPro" id="IPR027417">
    <property type="entry name" value="P-loop_NTPase"/>
</dbReference>
<dbReference type="EMBL" id="JAAIWK010000010">
    <property type="protein sequence ID" value="NEY19904.1"/>
    <property type="molecule type" value="Genomic_DNA"/>
</dbReference>
<protein>
    <submittedName>
        <fullName evidence="1">GTP-binding protein</fullName>
    </submittedName>
</protein>
<reference evidence="1 2" key="1">
    <citation type="submission" date="2020-02" db="EMBL/GenBank/DDBJ databases">
        <authorList>
            <person name="Feng H."/>
        </authorList>
    </citation>
    <scope>NUCLEOTIDE SEQUENCE [LARGE SCALE GENOMIC DNA]</scope>
    <source>
        <strain evidence="1 2">Gsoil 114</strain>
    </source>
</reference>
<reference evidence="1 2" key="2">
    <citation type="submission" date="2020-03" db="EMBL/GenBank/DDBJ databases">
        <title>Bacillus aquiflavi sp. nov., isolated from yellow water of strong flavor Chinese baijiu in Yibin region of China.</title>
        <authorList>
            <person name="Xie J."/>
        </authorList>
    </citation>
    <scope>NUCLEOTIDE SEQUENCE [LARGE SCALE GENOMIC DNA]</scope>
    <source>
        <strain evidence="1 2">Gsoil 114</strain>
    </source>
</reference>
<organism evidence="1 2">
    <name type="scientific">Heyndrickxia ginsengihumi</name>
    <dbReference type="NCBI Taxonomy" id="363870"/>
    <lineage>
        <taxon>Bacteria</taxon>
        <taxon>Bacillati</taxon>
        <taxon>Bacillota</taxon>
        <taxon>Bacilli</taxon>
        <taxon>Bacillales</taxon>
        <taxon>Bacillaceae</taxon>
        <taxon>Heyndrickxia</taxon>
    </lineage>
</organism>
<dbReference type="PANTHER" id="PTHR43681">
    <property type="entry name" value="TRANSMEMBRANE GTPASE FZO"/>
    <property type="match status" value="1"/>
</dbReference>
<dbReference type="SUPFAM" id="SSF52540">
    <property type="entry name" value="P-loop containing nucleoside triphosphate hydrolases"/>
    <property type="match status" value="1"/>
</dbReference>
<dbReference type="AlphaFoldDB" id="A0A6M0P5A8"/>